<evidence type="ECO:0000256" key="2">
    <source>
        <dbReference type="ARBA" id="ARBA00022692"/>
    </source>
</evidence>
<sequence length="324" mass="35715">MDILETKWIVLVALFGSTFVFSMLPLKLVSSVRSTEDRVKRGRYGRIISLLSCFAGGVFMGTGLLDLLPEVNELLSKANVTEYMKSSFPVAEFTISFGFFLILILEQIVQEYKEHTEYNVLQDETVRSNSLNPSPDPEAERHLDHEVEAGSSAINVPVYREPQPRPVLRSLVLLLALSLHSLFEGLAVGLQADVSGLVQIFVAVVLHKMVIAFSLGLNLVQTELSLASIVKSNFLFSITSPLGMCIAVVLQEFGHSINSSIVNGILQGLACGTFVYVTFFEVLPHELRNSENRLLKVLALLLGFSVVCCVLFLDPVEPPHCPHP</sequence>
<dbReference type="InParanoid" id="A0A6L2PX62"/>
<evidence type="ECO:0000313" key="6">
    <source>
        <dbReference type="EMBL" id="GFG35158.1"/>
    </source>
</evidence>
<keyword evidence="3 5" id="KW-1133">Transmembrane helix</keyword>
<dbReference type="PANTHER" id="PTHR11040:SF140">
    <property type="entry name" value="ZRT (ZRT), IRT- (IRT-) LIKE PROTEIN TRANSPORTER"/>
    <property type="match status" value="1"/>
</dbReference>
<feature type="transmembrane region" description="Helical" evidence="5">
    <location>
        <begin position="294"/>
        <end position="313"/>
    </location>
</feature>
<evidence type="ECO:0000313" key="7">
    <source>
        <dbReference type="Proteomes" id="UP000502823"/>
    </source>
</evidence>
<keyword evidence="2 5" id="KW-0812">Transmembrane</keyword>
<feature type="transmembrane region" description="Helical" evidence="5">
    <location>
        <begin position="88"/>
        <end position="105"/>
    </location>
</feature>
<dbReference type="PANTHER" id="PTHR11040">
    <property type="entry name" value="ZINC/IRON TRANSPORTER"/>
    <property type="match status" value="1"/>
</dbReference>
<evidence type="ECO:0000256" key="5">
    <source>
        <dbReference type="SAM" id="Phobius"/>
    </source>
</evidence>
<dbReference type="GO" id="GO:0005886">
    <property type="term" value="C:plasma membrane"/>
    <property type="evidence" value="ECO:0007669"/>
    <property type="project" value="TreeGrafter"/>
</dbReference>
<feature type="transmembrane region" description="Helical" evidence="5">
    <location>
        <begin position="196"/>
        <end position="220"/>
    </location>
</feature>
<keyword evidence="4 5" id="KW-0472">Membrane</keyword>
<dbReference type="AlphaFoldDB" id="A0A6L2PX62"/>
<comment type="subcellular location">
    <subcellularLocation>
        <location evidence="1">Membrane</location>
        <topology evidence="1">Multi-pass membrane protein</topology>
    </subcellularLocation>
</comment>
<dbReference type="Pfam" id="PF02535">
    <property type="entry name" value="Zip"/>
    <property type="match status" value="1"/>
</dbReference>
<protein>
    <submittedName>
        <fullName evidence="6">Uncharacterized protein</fullName>
    </submittedName>
</protein>
<feature type="transmembrane region" description="Helical" evidence="5">
    <location>
        <begin position="232"/>
        <end position="250"/>
    </location>
</feature>
<name>A0A6L2PX62_COPFO</name>
<organism evidence="6 7">
    <name type="scientific">Coptotermes formosanus</name>
    <name type="common">Formosan subterranean termite</name>
    <dbReference type="NCBI Taxonomy" id="36987"/>
    <lineage>
        <taxon>Eukaryota</taxon>
        <taxon>Metazoa</taxon>
        <taxon>Ecdysozoa</taxon>
        <taxon>Arthropoda</taxon>
        <taxon>Hexapoda</taxon>
        <taxon>Insecta</taxon>
        <taxon>Pterygota</taxon>
        <taxon>Neoptera</taxon>
        <taxon>Polyneoptera</taxon>
        <taxon>Dictyoptera</taxon>
        <taxon>Blattodea</taxon>
        <taxon>Blattoidea</taxon>
        <taxon>Termitoidae</taxon>
        <taxon>Rhinotermitidae</taxon>
        <taxon>Coptotermes</taxon>
    </lineage>
</organism>
<comment type="caution">
    <text evidence="6">The sequence shown here is derived from an EMBL/GenBank/DDBJ whole genome shotgun (WGS) entry which is preliminary data.</text>
</comment>
<dbReference type="OrthoDB" id="448280at2759"/>
<evidence type="ECO:0000256" key="1">
    <source>
        <dbReference type="ARBA" id="ARBA00004141"/>
    </source>
</evidence>
<evidence type="ECO:0000256" key="4">
    <source>
        <dbReference type="ARBA" id="ARBA00023136"/>
    </source>
</evidence>
<feature type="transmembrane region" description="Helical" evidence="5">
    <location>
        <begin position="170"/>
        <end position="190"/>
    </location>
</feature>
<proteinExistence type="predicted"/>
<keyword evidence="7" id="KW-1185">Reference proteome</keyword>
<dbReference type="InterPro" id="IPR003689">
    <property type="entry name" value="ZIP"/>
</dbReference>
<feature type="transmembrane region" description="Helical" evidence="5">
    <location>
        <begin position="47"/>
        <end position="68"/>
    </location>
</feature>
<dbReference type="EMBL" id="BLKM01000529">
    <property type="protein sequence ID" value="GFG35158.1"/>
    <property type="molecule type" value="Genomic_DNA"/>
</dbReference>
<gene>
    <name evidence="6" type="ORF">Cfor_09640</name>
</gene>
<dbReference type="Proteomes" id="UP000502823">
    <property type="component" value="Unassembled WGS sequence"/>
</dbReference>
<evidence type="ECO:0000256" key="3">
    <source>
        <dbReference type="ARBA" id="ARBA00022989"/>
    </source>
</evidence>
<dbReference type="GO" id="GO:0005385">
    <property type="term" value="F:zinc ion transmembrane transporter activity"/>
    <property type="evidence" value="ECO:0007669"/>
    <property type="project" value="TreeGrafter"/>
</dbReference>
<reference evidence="7" key="1">
    <citation type="submission" date="2020-01" db="EMBL/GenBank/DDBJ databases">
        <title>Draft genome sequence of the Termite Coptotermes fromosanus.</title>
        <authorList>
            <person name="Itakura S."/>
            <person name="Yosikawa Y."/>
            <person name="Umezawa K."/>
        </authorList>
    </citation>
    <scope>NUCLEOTIDE SEQUENCE [LARGE SCALE GENOMIC DNA]</scope>
</reference>
<feature type="transmembrane region" description="Helical" evidence="5">
    <location>
        <begin position="6"/>
        <end position="26"/>
    </location>
</feature>
<feature type="transmembrane region" description="Helical" evidence="5">
    <location>
        <begin position="262"/>
        <end position="282"/>
    </location>
</feature>
<accession>A0A6L2PX62</accession>